<accession>A0A2S0WPA4</accession>
<dbReference type="InterPro" id="IPR011009">
    <property type="entry name" value="Kinase-like_dom_sf"/>
</dbReference>
<organism evidence="5 6">
    <name type="scientific">Aeromicrobium chenweiae</name>
    <dbReference type="NCBI Taxonomy" id="2079793"/>
    <lineage>
        <taxon>Bacteria</taxon>
        <taxon>Bacillati</taxon>
        <taxon>Actinomycetota</taxon>
        <taxon>Actinomycetes</taxon>
        <taxon>Propionibacteriales</taxon>
        <taxon>Nocardioidaceae</taxon>
        <taxon>Aeromicrobium</taxon>
    </lineage>
</organism>
<name>A0A2S0WPA4_9ACTN</name>
<proteinExistence type="inferred from homology"/>
<comment type="similarity">
    <text evidence="1">Belongs to the protein kinase superfamily. ADCK protein kinase family.</text>
</comment>
<dbReference type="GO" id="GO:0005524">
    <property type="term" value="F:ATP binding"/>
    <property type="evidence" value="ECO:0007669"/>
    <property type="project" value="UniProtKB-KW"/>
</dbReference>
<keyword evidence="6" id="KW-1185">Reference proteome</keyword>
<dbReference type="EMBL" id="CP026952">
    <property type="protein sequence ID" value="AWB93146.1"/>
    <property type="molecule type" value="Genomic_DNA"/>
</dbReference>
<evidence type="ECO:0000313" key="5">
    <source>
        <dbReference type="EMBL" id="AWB93146.1"/>
    </source>
</evidence>
<dbReference type="KEGG" id="aez:C3E78_13555"/>
<dbReference type="InterPro" id="IPR051409">
    <property type="entry name" value="Atypical_kinase_ADCK"/>
</dbReference>
<dbReference type="SUPFAM" id="SSF56112">
    <property type="entry name" value="Protein kinase-like (PK-like)"/>
    <property type="match status" value="1"/>
</dbReference>
<keyword evidence="3" id="KW-0547">Nucleotide-binding</keyword>
<dbReference type="PANTHER" id="PTHR43851:SF3">
    <property type="entry name" value="COENZYME Q8"/>
    <property type="match status" value="1"/>
</dbReference>
<dbReference type="PROSITE" id="PS50011">
    <property type="entry name" value="PROTEIN_KINASE_DOM"/>
    <property type="match status" value="1"/>
</dbReference>
<dbReference type="Proteomes" id="UP000244384">
    <property type="component" value="Chromosome"/>
</dbReference>
<dbReference type="GO" id="GO:0004672">
    <property type="term" value="F:protein kinase activity"/>
    <property type="evidence" value="ECO:0007669"/>
    <property type="project" value="InterPro"/>
</dbReference>
<gene>
    <name evidence="5" type="ORF">C3E78_13555</name>
</gene>
<keyword evidence="4 5" id="KW-0067">ATP-binding</keyword>
<dbReference type="RefSeq" id="WP_108579231.1">
    <property type="nucleotide sequence ID" value="NZ_CP026952.1"/>
</dbReference>
<evidence type="ECO:0000256" key="3">
    <source>
        <dbReference type="ARBA" id="ARBA00022741"/>
    </source>
</evidence>
<evidence type="ECO:0000256" key="1">
    <source>
        <dbReference type="ARBA" id="ARBA00009670"/>
    </source>
</evidence>
<dbReference type="PANTHER" id="PTHR43851">
    <property type="match status" value="1"/>
</dbReference>
<dbReference type="InterPro" id="IPR000719">
    <property type="entry name" value="Prot_kinase_dom"/>
</dbReference>
<evidence type="ECO:0000256" key="4">
    <source>
        <dbReference type="ARBA" id="ARBA00022840"/>
    </source>
</evidence>
<dbReference type="Pfam" id="PF03109">
    <property type="entry name" value="ABC1"/>
    <property type="match status" value="1"/>
</dbReference>
<protein>
    <submittedName>
        <fullName evidence="5">ABC transporter ATP-binding protein</fullName>
    </submittedName>
</protein>
<reference evidence="6" key="1">
    <citation type="submission" date="2018-01" db="EMBL/GenBank/DDBJ databases">
        <authorList>
            <person name="Li J."/>
        </authorList>
    </citation>
    <scope>NUCLEOTIDE SEQUENCE [LARGE SCALE GENOMIC DNA]</scope>
    <source>
        <strain evidence="6">592</strain>
    </source>
</reference>
<sequence length="459" mass="49934">MPDSPEQDQPKGRPLTGSAFARTARLASLPIGFAGRTTLGLGKRVVGAPANLVLDEVQRRTADQIFSVLGQLKGGAMKFGQAMSIFESALPDELIGPYRETLVKLQDSAPPMPPATVHRVMVQEFGGSWRAQFPTFEDRPAASASIGQVHRATWLDPADPDAAPVDVAVKLQYPGAAKALISDLRQIGRLARMFGIIAPGLDVKPLVKELQDRVAEELDYSLEAEAQRVFATAFADDPEITVPMPMAHTERALVSSWLEADSSLAQIITSGTQEERDRYGEAYVRFLFAGPQRTGMLHADPHPGNFRIMPDGRLGVVDFGAVARLPDGLPPTMGRLLRFAVDGDYDSVVEGLHEEGFLKSTKDLDADTIARYIGPFVEPAQVERFTFSREWIRAQTLRVSAPTAEGMGTAMKINLPPQYLLIHRVWIGGIGVLSQLGATAPFRAILEESLPGFADELQD</sequence>
<evidence type="ECO:0000256" key="2">
    <source>
        <dbReference type="ARBA" id="ARBA00022679"/>
    </source>
</evidence>
<dbReference type="OrthoDB" id="9795390at2"/>
<dbReference type="InterPro" id="IPR034646">
    <property type="entry name" value="ADCK3_dom"/>
</dbReference>
<keyword evidence="2" id="KW-0808">Transferase</keyword>
<evidence type="ECO:0000313" key="6">
    <source>
        <dbReference type="Proteomes" id="UP000244384"/>
    </source>
</evidence>
<dbReference type="CDD" id="cd13970">
    <property type="entry name" value="ABC1_ADCK3"/>
    <property type="match status" value="1"/>
</dbReference>
<accession>A0A5F2F4L8</accession>
<dbReference type="InterPro" id="IPR004147">
    <property type="entry name" value="ABC1_dom"/>
</dbReference>
<dbReference type="AlphaFoldDB" id="A0A2S0WPA4"/>